<evidence type="ECO:0000256" key="3">
    <source>
        <dbReference type="PROSITE-ProRule" id="PRU00023"/>
    </source>
</evidence>
<organism evidence="5 6">
    <name type="scientific">Alysiella crassa</name>
    <dbReference type="NCBI Taxonomy" id="153491"/>
    <lineage>
        <taxon>Bacteria</taxon>
        <taxon>Pseudomonadati</taxon>
        <taxon>Pseudomonadota</taxon>
        <taxon>Betaproteobacteria</taxon>
        <taxon>Neisseriales</taxon>
        <taxon>Neisseriaceae</taxon>
        <taxon>Alysiella</taxon>
    </lineage>
</organism>
<dbReference type="PROSITE" id="PS50297">
    <property type="entry name" value="ANK_REP_REGION"/>
    <property type="match status" value="3"/>
</dbReference>
<dbReference type="PROSITE" id="PS50088">
    <property type="entry name" value="ANK_REPEAT"/>
    <property type="match status" value="3"/>
</dbReference>
<evidence type="ECO:0000256" key="2">
    <source>
        <dbReference type="ARBA" id="ARBA00023043"/>
    </source>
</evidence>
<accession>A0A376BT81</accession>
<keyword evidence="4" id="KW-0732">Signal</keyword>
<keyword evidence="6" id="KW-1185">Reference proteome</keyword>
<dbReference type="SUPFAM" id="SSF48403">
    <property type="entry name" value="Ankyrin repeat"/>
    <property type="match status" value="1"/>
</dbReference>
<dbReference type="AlphaFoldDB" id="A0A376BT81"/>
<dbReference type="Gene3D" id="1.25.40.20">
    <property type="entry name" value="Ankyrin repeat-containing domain"/>
    <property type="match status" value="1"/>
</dbReference>
<name>A0A376BT81_9NEIS</name>
<dbReference type="SMART" id="SM00248">
    <property type="entry name" value="ANK"/>
    <property type="match status" value="5"/>
</dbReference>
<dbReference type="Proteomes" id="UP000254209">
    <property type="component" value="Unassembled WGS sequence"/>
</dbReference>
<keyword evidence="2 3" id="KW-0040">ANK repeat</keyword>
<dbReference type="EMBL" id="UFSO01000003">
    <property type="protein sequence ID" value="SSY80003.1"/>
    <property type="molecule type" value="Genomic_DNA"/>
</dbReference>
<protein>
    <submittedName>
        <fullName evidence="5">Ribulose-5-phosphate 4-epimerase and related epimerases and aldolases</fullName>
    </submittedName>
</protein>
<evidence type="ECO:0000313" key="6">
    <source>
        <dbReference type="Proteomes" id="UP000254209"/>
    </source>
</evidence>
<proteinExistence type="predicted"/>
<evidence type="ECO:0000256" key="1">
    <source>
        <dbReference type="ARBA" id="ARBA00022737"/>
    </source>
</evidence>
<dbReference type="RefSeq" id="WP_034291675.1">
    <property type="nucleotide sequence ID" value="NZ_CP091519.2"/>
</dbReference>
<feature type="chain" id="PRO_5016581328" evidence="4">
    <location>
        <begin position="24"/>
        <end position="252"/>
    </location>
</feature>
<evidence type="ECO:0000256" key="4">
    <source>
        <dbReference type="SAM" id="SignalP"/>
    </source>
</evidence>
<reference evidence="5 6" key="1">
    <citation type="submission" date="2018-06" db="EMBL/GenBank/DDBJ databases">
        <authorList>
            <consortium name="Pathogen Informatics"/>
            <person name="Doyle S."/>
        </authorList>
    </citation>
    <scope>NUCLEOTIDE SEQUENCE [LARGE SCALE GENOMIC DNA]</scope>
    <source>
        <strain evidence="5 6">NCTC10283</strain>
    </source>
</reference>
<dbReference type="InterPro" id="IPR036770">
    <property type="entry name" value="Ankyrin_rpt-contain_sf"/>
</dbReference>
<feature type="repeat" description="ANK" evidence="3">
    <location>
        <begin position="216"/>
        <end position="241"/>
    </location>
</feature>
<evidence type="ECO:0000313" key="5">
    <source>
        <dbReference type="EMBL" id="SSY80003.1"/>
    </source>
</evidence>
<feature type="repeat" description="ANK" evidence="3">
    <location>
        <begin position="182"/>
        <end position="214"/>
    </location>
</feature>
<dbReference type="Pfam" id="PF12796">
    <property type="entry name" value="Ank_2"/>
    <property type="match status" value="2"/>
</dbReference>
<dbReference type="STRING" id="1120980.GCA_000745955_00694"/>
<sequence>MFYNKIFSTLLLASVLSGCNSTAQTEQASAPKAAASAVSGSLNADGWRFSRAEMEDIANPNKLSWRIFYDKPSEGKDAAWFDAVKRGNLEKVRQMVENGQDLEAKDTASLGQTALGWAAFIGYEDMVDYLIGKGASLKATDRGDVYNVLKSAALGKNTNIVKKVHEKLRAETDLNDQTIEDDGETLIMVAASNGRLETVQYLLAQGANPNLISQKKNQSALSFACERGHKEVVDFLISKGAINHKTQKSSCQ</sequence>
<dbReference type="PANTHER" id="PTHR24171">
    <property type="entry name" value="ANKYRIN REPEAT DOMAIN-CONTAINING PROTEIN 39-RELATED"/>
    <property type="match status" value="1"/>
</dbReference>
<feature type="signal peptide" evidence="4">
    <location>
        <begin position="1"/>
        <end position="23"/>
    </location>
</feature>
<gene>
    <name evidence="5" type="ORF">NCTC10283_01556</name>
</gene>
<dbReference type="PROSITE" id="PS51257">
    <property type="entry name" value="PROKAR_LIPOPROTEIN"/>
    <property type="match status" value="1"/>
</dbReference>
<dbReference type="OrthoDB" id="198309at2"/>
<keyword evidence="1" id="KW-0677">Repeat</keyword>
<feature type="repeat" description="ANK" evidence="3">
    <location>
        <begin position="110"/>
        <end position="142"/>
    </location>
</feature>
<dbReference type="InterPro" id="IPR002110">
    <property type="entry name" value="Ankyrin_rpt"/>
</dbReference>